<name>A0A852QUZ6_9MICO</name>
<accession>A0A852QUZ6</accession>
<evidence type="ECO:0000313" key="1">
    <source>
        <dbReference type="EMBL" id="NYD26093.1"/>
    </source>
</evidence>
<reference evidence="1 2" key="1">
    <citation type="submission" date="2020-07" db="EMBL/GenBank/DDBJ databases">
        <title>Sequencing the genomes of 1000 actinobacteria strains.</title>
        <authorList>
            <person name="Klenk H.-P."/>
        </authorList>
    </citation>
    <scope>NUCLEOTIDE SEQUENCE [LARGE SCALE GENOMIC DNA]</scope>
    <source>
        <strain evidence="1 2">DSM 17380</strain>
    </source>
</reference>
<evidence type="ECO:0008006" key="3">
    <source>
        <dbReference type="Google" id="ProtNLM"/>
    </source>
</evidence>
<sequence length="360" mass="39774">MGAVDRLNAAQRAAAGLAKADLQKVWRLYSHLPADKLRDTLFTALPALAQKHGDIMSAAAADWYEETLRESTGQSRRALLSGVNLEAVEKAARWAVDDLYHGDPVDTWRKLEKSLLRHVKNAGRNTVRLNAERDGFSYARVPSGKTTCAFCLMMASRGFSYSSRGAAGETASGFGDRFHDDCDCSVVPHYALSRRERAEFDQRVEDMYGMYEAARKEVRADGFDATDRAIAQRIRDMFPGDIKDGAEVPSILRDLDSGWPEGVKPVPGRKWRHILKRHGPGGDAPSLFPDEMTEYEIAKIVRETMQAPDYTAPHPERPGTTLNYFKTIAGQKYVVGTYLDGDGKLTIATSFPVSGNGGIL</sequence>
<protein>
    <recommendedName>
        <fullName evidence="3">Bacterial EndoU nuclease domain-containing protein</fullName>
    </recommendedName>
</protein>
<dbReference type="RefSeq" id="WP_185986426.1">
    <property type="nucleotide sequence ID" value="NZ_BAAALZ010000002.1"/>
</dbReference>
<evidence type="ECO:0000313" key="2">
    <source>
        <dbReference type="Proteomes" id="UP000586095"/>
    </source>
</evidence>
<proteinExistence type="predicted"/>
<dbReference type="AlphaFoldDB" id="A0A852QUZ6"/>
<dbReference type="Pfam" id="PF25310">
    <property type="entry name" value="VG15"/>
    <property type="match status" value="1"/>
</dbReference>
<dbReference type="EMBL" id="JACCBD010000001">
    <property type="protein sequence ID" value="NYD26093.1"/>
    <property type="molecule type" value="Genomic_DNA"/>
</dbReference>
<dbReference type="Proteomes" id="UP000586095">
    <property type="component" value="Unassembled WGS sequence"/>
</dbReference>
<organism evidence="1 2">
    <name type="scientific">Leucobacter aridicollis</name>
    <dbReference type="NCBI Taxonomy" id="283878"/>
    <lineage>
        <taxon>Bacteria</taxon>
        <taxon>Bacillati</taxon>
        <taxon>Actinomycetota</taxon>
        <taxon>Actinomycetes</taxon>
        <taxon>Micrococcales</taxon>
        <taxon>Microbacteriaceae</taxon>
        <taxon>Leucobacter</taxon>
    </lineage>
</organism>
<gene>
    <name evidence="1" type="ORF">BJ960_000896</name>
</gene>
<comment type="caution">
    <text evidence="1">The sequence shown here is derived from an EMBL/GenBank/DDBJ whole genome shotgun (WGS) entry which is preliminary data.</text>
</comment>
<dbReference type="InterPro" id="IPR057369">
    <property type="entry name" value="VG15"/>
</dbReference>
<keyword evidence="2" id="KW-1185">Reference proteome</keyword>